<dbReference type="InterPro" id="IPR006724">
    <property type="entry name" value="Phage_TTP"/>
</dbReference>
<accession>A0A069D3K2</accession>
<keyword evidence="3" id="KW-1185">Reference proteome</keyword>
<dbReference type="OrthoDB" id="2145778at2"/>
<proteinExistence type="predicted"/>
<evidence type="ECO:0000256" key="1">
    <source>
        <dbReference type="SAM" id="MobiDB-lite"/>
    </source>
</evidence>
<name>A0A069D3K2_WEIOS</name>
<organism evidence="2 3">
    <name type="scientific">Weissella oryzae (strain DSM 25784 / JCM 18191 / LMG 30913 / SG25)</name>
    <dbReference type="NCBI Taxonomy" id="1329250"/>
    <lineage>
        <taxon>Bacteria</taxon>
        <taxon>Bacillati</taxon>
        <taxon>Bacillota</taxon>
        <taxon>Bacilli</taxon>
        <taxon>Lactobacillales</taxon>
        <taxon>Lactobacillaceae</taxon>
        <taxon>Weissella</taxon>
    </lineage>
</organism>
<evidence type="ECO:0000313" key="2">
    <source>
        <dbReference type="EMBL" id="GAK31971.1"/>
    </source>
</evidence>
<dbReference type="Proteomes" id="UP000030643">
    <property type="component" value="Unassembled WGS sequence"/>
</dbReference>
<dbReference type="RefSeq" id="WP_027699868.1">
    <property type="nucleotide sequence ID" value="NZ_DF820504.1"/>
</dbReference>
<gene>
    <name evidence="2" type="ORF">WOSG25_210280</name>
</gene>
<dbReference type="Pfam" id="PF04630">
    <property type="entry name" value="Phage_TTP_1"/>
    <property type="match status" value="1"/>
</dbReference>
<dbReference type="EMBL" id="DF820504">
    <property type="protein sequence ID" value="GAK31971.1"/>
    <property type="molecule type" value="Genomic_DNA"/>
</dbReference>
<dbReference type="STRING" id="1329250.WOSG25_210280"/>
<evidence type="ECO:0008006" key="4">
    <source>
        <dbReference type="Google" id="ProtNLM"/>
    </source>
</evidence>
<feature type="region of interest" description="Disordered" evidence="1">
    <location>
        <begin position="207"/>
        <end position="237"/>
    </location>
</feature>
<protein>
    <recommendedName>
        <fullName evidence="4">Phage major tail protein</fullName>
    </recommendedName>
</protein>
<dbReference type="AlphaFoldDB" id="A0A069D3K2"/>
<evidence type="ECO:0000313" key="3">
    <source>
        <dbReference type="Proteomes" id="UP000030643"/>
    </source>
</evidence>
<sequence length="237" mass="25208">MSTLGAEKAYMARIDATKNTVVTGIEGINGDASDKVGVFVADETTAKGIVGFNLTNMSGSQTDIYGSNKIVWISQGKAAPQGVLTINALPYQVLNRALGREEKGDGGYEAAGKNNTYIAVLVKSAEAFDIDKPVYAGFYKGLAQMATENMQTNNAADQRVQDALTIKAAERGKDGFGAYYYAEEAAFTEKRMFEDFFPGIDVSTLITDGSGDGGNPVSKYSGGRQNRDNRQTSNTGG</sequence>
<reference evidence="3" key="1">
    <citation type="journal article" date="2014" name="Genome Announc.">
        <title>Draft genome sequence of Weissella oryzae SG25T, isolated from fermented rice grains.</title>
        <authorList>
            <person name="Tanizawa Y."/>
            <person name="Fujisawa T."/>
            <person name="Mochizuki T."/>
            <person name="Kaminuma E."/>
            <person name="Suzuki Y."/>
            <person name="Nakamura Y."/>
            <person name="Tohno M."/>
        </authorList>
    </citation>
    <scope>NUCLEOTIDE SEQUENCE [LARGE SCALE GENOMIC DNA]</scope>
    <source>
        <strain evidence="3">DSM 25784 / JCM 18191 / LMG 30913 / SG25</strain>
    </source>
</reference>